<dbReference type="SUPFAM" id="SSF51695">
    <property type="entry name" value="PLC-like phosphodiesterases"/>
    <property type="match status" value="1"/>
</dbReference>
<evidence type="ECO:0000256" key="1">
    <source>
        <dbReference type="SAM" id="SignalP"/>
    </source>
</evidence>
<dbReference type="InterPro" id="IPR017946">
    <property type="entry name" value="PLC-like_Pdiesterase_TIM-brl"/>
</dbReference>
<dbReference type="Proteomes" id="UP001220324">
    <property type="component" value="Unassembled WGS sequence"/>
</dbReference>
<dbReference type="PANTHER" id="PTHR13593">
    <property type="match status" value="1"/>
</dbReference>
<dbReference type="GO" id="GO:0008081">
    <property type="term" value="F:phosphoric diester hydrolase activity"/>
    <property type="evidence" value="ECO:0007669"/>
    <property type="project" value="InterPro"/>
</dbReference>
<dbReference type="Pfam" id="PF26146">
    <property type="entry name" value="PI-PLC_X"/>
    <property type="match status" value="1"/>
</dbReference>
<dbReference type="EMBL" id="JAQIZZ010000003">
    <property type="protein sequence ID" value="KAJ5545690.1"/>
    <property type="molecule type" value="Genomic_DNA"/>
</dbReference>
<feature type="chain" id="PRO_5042214153" description="PLC-like phosphodiesterase" evidence="1">
    <location>
        <begin position="23"/>
        <end position="324"/>
    </location>
</feature>
<dbReference type="AlphaFoldDB" id="A0AAD6CYG1"/>
<evidence type="ECO:0000313" key="2">
    <source>
        <dbReference type="EMBL" id="KAJ5545690.1"/>
    </source>
</evidence>
<gene>
    <name evidence="2" type="ORF">N7494_003275</name>
</gene>
<sequence>MSLNRSLTWALLSTLMLEPVLGMPNLPRIFGRDTASTTTTAADAATTCNGRTEYCTRSYSNITFIGSHDSAFVGSLPQQNQDIDITAQLDMGIRYLQAQTHKSLFDDNVIELCHTSCLLEDAGTLEAYLTTIKGWLDDNPNEVVTVLLTNGDSLDISLFGSTFVSAGIDSYAFVPSSEPLAYADWPTLGDLIDSGKRLVAFLDYGADTSTVDYILDEFAYYFETPYDVTDATFSNCSIDRPAGASASGRMYLVNHYLDLDILGIDIPDRDAAATTNAASGGGSLGAQATECEALYDHAPNMMLADFVDKGEVIEAQNDLNGFSS</sequence>
<evidence type="ECO:0008006" key="4">
    <source>
        <dbReference type="Google" id="ProtNLM"/>
    </source>
</evidence>
<dbReference type="Gene3D" id="3.20.20.190">
    <property type="entry name" value="Phosphatidylinositol (PI) phosphodiesterase"/>
    <property type="match status" value="1"/>
</dbReference>
<name>A0AAD6CYG1_9EURO</name>
<reference evidence="2 3" key="1">
    <citation type="journal article" date="2023" name="IMA Fungus">
        <title>Comparative genomic study of the Penicillium genus elucidates a diverse pangenome and 15 lateral gene transfer events.</title>
        <authorList>
            <person name="Petersen C."/>
            <person name="Sorensen T."/>
            <person name="Nielsen M.R."/>
            <person name="Sondergaard T.E."/>
            <person name="Sorensen J.L."/>
            <person name="Fitzpatrick D.A."/>
            <person name="Frisvad J.C."/>
            <person name="Nielsen K.L."/>
        </authorList>
    </citation>
    <scope>NUCLEOTIDE SEQUENCE [LARGE SCALE GENOMIC DNA]</scope>
    <source>
        <strain evidence="2 3">IBT 35679</strain>
    </source>
</reference>
<dbReference type="InterPro" id="IPR051057">
    <property type="entry name" value="PI-PLC_domain"/>
</dbReference>
<keyword evidence="3" id="KW-1185">Reference proteome</keyword>
<dbReference type="GO" id="GO:0006629">
    <property type="term" value="P:lipid metabolic process"/>
    <property type="evidence" value="ECO:0007669"/>
    <property type="project" value="InterPro"/>
</dbReference>
<evidence type="ECO:0000313" key="3">
    <source>
        <dbReference type="Proteomes" id="UP001220324"/>
    </source>
</evidence>
<accession>A0AAD6CYG1</accession>
<organism evidence="2 3">
    <name type="scientific">Penicillium frequentans</name>
    <dbReference type="NCBI Taxonomy" id="3151616"/>
    <lineage>
        <taxon>Eukaryota</taxon>
        <taxon>Fungi</taxon>
        <taxon>Dikarya</taxon>
        <taxon>Ascomycota</taxon>
        <taxon>Pezizomycotina</taxon>
        <taxon>Eurotiomycetes</taxon>
        <taxon>Eurotiomycetidae</taxon>
        <taxon>Eurotiales</taxon>
        <taxon>Aspergillaceae</taxon>
        <taxon>Penicillium</taxon>
    </lineage>
</organism>
<keyword evidence="1" id="KW-0732">Signal</keyword>
<proteinExistence type="predicted"/>
<dbReference type="PANTHER" id="PTHR13593:SF146">
    <property type="entry name" value="PLC-LIKE PHOSPHODIESTERASE"/>
    <property type="match status" value="1"/>
</dbReference>
<feature type="signal peptide" evidence="1">
    <location>
        <begin position="1"/>
        <end position="22"/>
    </location>
</feature>
<protein>
    <recommendedName>
        <fullName evidence="4">PLC-like phosphodiesterase</fullName>
    </recommendedName>
</protein>
<comment type="caution">
    <text evidence="2">The sequence shown here is derived from an EMBL/GenBank/DDBJ whole genome shotgun (WGS) entry which is preliminary data.</text>
</comment>